<comment type="caution">
    <text evidence="7">The sequence shown here is derived from an EMBL/GenBank/DDBJ whole genome shotgun (WGS) entry which is preliminary data.</text>
</comment>
<sequence>MKMLSVALVAFALVPASGSLARLRDDDNRVALALNGVVSTYSERAAIIADLLQTASRETGTQRAQLSVTRDACAALAATSATVDTLRRADALPDYDGVQFKLEVAVSRLLAASDTDRTMFTDPHYNVLKVRLRAVELRIGIAREQYDNAVALYNARLHTFPTRVTAGLFGFREGRTFADLASHSPLPRGLLGPGARRNPWA</sequence>
<dbReference type="SUPFAM" id="SSF140478">
    <property type="entry name" value="LemA-like"/>
    <property type="match status" value="1"/>
</dbReference>
<comment type="subcellular location">
    <subcellularLocation>
        <location evidence="1">Membrane</location>
        <topology evidence="1">Single-pass membrane protein</topology>
    </subcellularLocation>
</comment>
<reference evidence="7 8" key="1">
    <citation type="submission" date="2019-09" db="EMBL/GenBank/DDBJ databases">
        <authorList>
            <person name="Depoorter E."/>
        </authorList>
    </citation>
    <scope>NUCLEOTIDE SEQUENCE [LARGE SCALE GENOMIC DNA]</scope>
    <source>
        <strain evidence="7 8">R-17378</strain>
    </source>
</reference>
<dbReference type="InterPro" id="IPR023353">
    <property type="entry name" value="LemA-like_dom_sf"/>
</dbReference>
<evidence type="ECO:0000256" key="5">
    <source>
        <dbReference type="ARBA" id="ARBA00023136"/>
    </source>
</evidence>
<accession>A0ABY6Y591</accession>
<protein>
    <submittedName>
        <fullName evidence="7">Lipoprotein</fullName>
    </submittedName>
</protein>
<evidence type="ECO:0000256" key="4">
    <source>
        <dbReference type="ARBA" id="ARBA00022989"/>
    </source>
</evidence>
<feature type="signal peptide" evidence="6">
    <location>
        <begin position="1"/>
        <end position="21"/>
    </location>
</feature>
<feature type="chain" id="PRO_5046998176" evidence="6">
    <location>
        <begin position="22"/>
        <end position="201"/>
    </location>
</feature>
<keyword evidence="6" id="KW-0732">Signal</keyword>
<name>A0ABY6Y591_9BURK</name>
<evidence type="ECO:0000256" key="6">
    <source>
        <dbReference type="SAM" id="SignalP"/>
    </source>
</evidence>
<keyword evidence="5" id="KW-0472">Membrane</keyword>
<dbReference type="InterPro" id="IPR007156">
    <property type="entry name" value="MamQ_LemA"/>
</dbReference>
<keyword evidence="3" id="KW-0812">Transmembrane</keyword>
<evidence type="ECO:0000256" key="2">
    <source>
        <dbReference type="ARBA" id="ARBA00008854"/>
    </source>
</evidence>
<organism evidence="7 8">
    <name type="scientific">Burkholderia aenigmatica</name>
    <dbReference type="NCBI Taxonomy" id="2015348"/>
    <lineage>
        <taxon>Bacteria</taxon>
        <taxon>Pseudomonadati</taxon>
        <taxon>Pseudomonadota</taxon>
        <taxon>Betaproteobacteria</taxon>
        <taxon>Burkholderiales</taxon>
        <taxon>Burkholderiaceae</taxon>
        <taxon>Burkholderia</taxon>
        <taxon>Burkholderia cepacia complex</taxon>
    </lineage>
</organism>
<dbReference type="RefSeq" id="WP_174962824.1">
    <property type="nucleotide sequence ID" value="NZ_CABVQG010000051.1"/>
</dbReference>
<comment type="similarity">
    <text evidence="2">Belongs to the LemA family.</text>
</comment>
<keyword evidence="7" id="KW-0449">Lipoprotein</keyword>
<dbReference type="Pfam" id="PF04011">
    <property type="entry name" value="LemA"/>
    <property type="match status" value="1"/>
</dbReference>
<dbReference type="PANTHER" id="PTHR34478">
    <property type="entry name" value="PROTEIN LEMA"/>
    <property type="match status" value="1"/>
</dbReference>
<evidence type="ECO:0000256" key="3">
    <source>
        <dbReference type="ARBA" id="ARBA00022692"/>
    </source>
</evidence>
<dbReference type="EMBL" id="CABVQG010000051">
    <property type="protein sequence ID" value="VWD38400.1"/>
    <property type="molecule type" value="Genomic_DNA"/>
</dbReference>
<dbReference type="Gene3D" id="1.20.1440.20">
    <property type="entry name" value="LemA-like domain"/>
    <property type="match status" value="1"/>
</dbReference>
<evidence type="ECO:0000313" key="7">
    <source>
        <dbReference type="EMBL" id="VWD38400.1"/>
    </source>
</evidence>
<proteinExistence type="inferred from homology"/>
<keyword evidence="8" id="KW-1185">Reference proteome</keyword>
<evidence type="ECO:0000256" key="1">
    <source>
        <dbReference type="ARBA" id="ARBA00004167"/>
    </source>
</evidence>
<gene>
    <name evidence="7" type="ORF">BLA17378_07853</name>
</gene>
<dbReference type="PANTHER" id="PTHR34478:SF2">
    <property type="entry name" value="MEMBRANE PROTEIN"/>
    <property type="match status" value="1"/>
</dbReference>
<keyword evidence="4" id="KW-1133">Transmembrane helix</keyword>
<dbReference type="Proteomes" id="UP000494120">
    <property type="component" value="Unassembled WGS sequence"/>
</dbReference>
<evidence type="ECO:0000313" key="8">
    <source>
        <dbReference type="Proteomes" id="UP000494120"/>
    </source>
</evidence>